<evidence type="ECO:0000256" key="4">
    <source>
        <dbReference type="ARBA" id="ARBA00022801"/>
    </source>
</evidence>
<feature type="domain" description="RecJ OB" evidence="10">
    <location>
        <begin position="452"/>
        <end position="555"/>
    </location>
</feature>
<sequence length="773" mass="86340">MLDSKKKWTFAETPEDCAEWADGSAGLSPVMKSLLMQRGISSAEEAEQFLQPSRQKLHKPALFADMEKACDRVHRAISEGERILVYGDYDADGVTSTTVMLETLEELGAYCDYYIPNRFSEGYGPNEAAFREAHQAGVNLIITVDNGISGLHEAVVAKELGMDLIVTDHHEAQGELPDAYAILHPKCSADYPFDELAGVGVAFKFAEALLGYFPERFLDLVAIGTVADLVPLVGENRILVSEGLDILTRTERPGLNALKETAKIEGEVTEEEIGFLIGPRLNAVGRLQDADLAVDLLRAEDPEEAAELATAVQELNQERQKIVADIAKEAEAMLKERENLPGVIIVSKAGWNEGVLGIVASKLVRLFGRPAIVLAEKDGGMLKGSARSIPAFDLFEACMSIREMFEGFGGHAQAAGMTFAATNRDAIEQHLDKWIHERLDEDDFREELLIASKLQFDEINEQLVNEVGALRPFGMHNPKPMFHFTDIPKEKRLLGNMNKHMKLQFAQSGSALEGIGFGMGELAPLISPDTEVSVVGELGINEWNGHRKVQIVMKDLAVKSWQLFDCRGKNKRPDLAMAPADSLAIGSGSDMPAGFPQVESYEQALGYESTIEDLYLYKLPEDLDDLQKLVEQTKPGRLHACFELEDSCYLSGMPPRDAFKWLYGYVLKKKEVDLKKELAMFMKHKGWSKDWIIFMATVFRELEFIHIENSVITPLPNPSKRPLDASIAYQERVKKVEIEKTLYYSTYQELKNWFVENCNLAEKQAEREFVHEL</sequence>
<dbReference type="InterPro" id="IPR041122">
    <property type="entry name" value="RecJ_OB"/>
</dbReference>
<dbReference type="Pfam" id="PF17768">
    <property type="entry name" value="RecJ_OB"/>
    <property type="match status" value="1"/>
</dbReference>
<feature type="domain" description="Single-stranded-DNA-specific exonuclease RecJ C-terminal" evidence="9">
    <location>
        <begin position="562"/>
        <end position="754"/>
    </location>
</feature>
<dbReference type="Gene3D" id="3.90.1640.30">
    <property type="match status" value="1"/>
</dbReference>
<feature type="coiled-coil region" evidence="6">
    <location>
        <begin position="305"/>
        <end position="332"/>
    </location>
</feature>
<evidence type="ECO:0000259" key="10">
    <source>
        <dbReference type="Pfam" id="PF17768"/>
    </source>
</evidence>
<dbReference type="GO" id="GO:0004527">
    <property type="term" value="F:exonuclease activity"/>
    <property type="evidence" value="ECO:0007669"/>
    <property type="project" value="UniProtKB-KW"/>
</dbReference>
<keyword evidence="6" id="KW-0175">Coiled coil</keyword>
<keyword evidence="4" id="KW-0378">Hydrolase</keyword>
<evidence type="ECO:0000256" key="5">
    <source>
        <dbReference type="ARBA" id="ARBA00022839"/>
    </source>
</evidence>
<dbReference type="Pfam" id="PF01368">
    <property type="entry name" value="DHH"/>
    <property type="match status" value="1"/>
</dbReference>
<dbReference type="InterPro" id="IPR051673">
    <property type="entry name" value="SSDNA_exonuclease_RecJ"/>
</dbReference>
<dbReference type="Gene3D" id="3.10.310.30">
    <property type="match status" value="1"/>
</dbReference>
<feature type="domain" description="DDH" evidence="7">
    <location>
        <begin position="82"/>
        <end position="225"/>
    </location>
</feature>
<evidence type="ECO:0000256" key="2">
    <source>
        <dbReference type="ARBA" id="ARBA00019841"/>
    </source>
</evidence>
<reference evidence="11" key="1">
    <citation type="submission" date="2023-06" db="EMBL/GenBank/DDBJ databases">
        <title>A Treasure from Seagulls: Isolation and Description of Aciduricobacillus qingdaonensis gen. nov., sp. nov., a Rare Obligately Uric Acid-utilizing Member in the Family Bacillaceae.</title>
        <authorList>
            <person name="Liu W."/>
            <person name="Wang B."/>
        </authorList>
    </citation>
    <scope>NUCLEOTIDE SEQUENCE</scope>
    <source>
        <strain evidence="11">44XB</strain>
    </source>
</reference>
<dbReference type="RefSeq" id="WP_348025891.1">
    <property type="nucleotide sequence ID" value="NZ_CP129113.1"/>
</dbReference>
<keyword evidence="12" id="KW-1185">Reference proteome</keyword>
<dbReference type="InterPro" id="IPR038763">
    <property type="entry name" value="DHH_sf"/>
</dbReference>
<dbReference type="InterPro" id="IPR004610">
    <property type="entry name" value="RecJ"/>
</dbReference>
<evidence type="ECO:0000313" key="12">
    <source>
        <dbReference type="Proteomes" id="UP001180087"/>
    </source>
</evidence>
<evidence type="ECO:0000256" key="6">
    <source>
        <dbReference type="SAM" id="Coils"/>
    </source>
</evidence>
<dbReference type="SUPFAM" id="SSF64182">
    <property type="entry name" value="DHH phosphoesterases"/>
    <property type="match status" value="1"/>
</dbReference>
<dbReference type="InterPro" id="IPR003156">
    <property type="entry name" value="DHHA1_dom"/>
</dbReference>
<feature type="domain" description="DHHA1" evidence="8">
    <location>
        <begin position="344"/>
        <end position="437"/>
    </location>
</feature>
<protein>
    <recommendedName>
        <fullName evidence="2">Single-stranded-DNA-specific exonuclease RecJ</fullName>
    </recommendedName>
</protein>
<evidence type="ECO:0000259" key="8">
    <source>
        <dbReference type="Pfam" id="PF02272"/>
    </source>
</evidence>
<name>A0ABY9KV83_9BACI</name>
<dbReference type="Pfam" id="PF10141">
    <property type="entry name" value="ssDNA-exonuc_C"/>
    <property type="match status" value="1"/>
</dbReference>
<keyword evidence="3" id="KW-0540">Nuclease</keyword>
<dbReference type="EMBL" id="CP129113">
    <property type="protein sequence ID" value="WLV23662.1"/>
    <property type="molecule type" value="Genomic_DNA"/>
</dbReference>
<dbReference type="NCBIfam" id="TIGR00644">
    <property type="entry name" value="recJ"/>
    <property type="match status" value="1"/>
</dbReference>
<keyword evidence="5 11" id="KW-0269">Exonuclease</keyword>
<evidence type="ECO:0000259" key="7">
    <source>
        <dbReference type="Pfam" id="PF01368"/>
    </source>
</evidence>
<gene>
    <name evidence="11" type="primary">recJ</name>
    <name evidence="11" type="ORF">QR721_08370</name>
</gene>
<dbReference type="PANTHER" id="PTHR30255">
    <property type="entry name" value="SINGLE-STRANDED-DNA-SPECIFIC EXONUCLEASE RECJ"/>
    <property type="match status" value="1"/>
</dbReference>
<evidence type="ECO:0000313" key="11">
    <source>
        <dbReference type="EMBL" id="WLV23662.1"/>
    </source>
</evidence>
<organism evidence="11 12">
    <name type="scientific">Aciduricibacillus chroicocephali</name>
    <dbReference type="NCBI Taxonomy" id="3054939"/>
    <lineage>
        <taxon>Bacteria</taxon>
        <taxon>Bacillati</taxon>
        <taxon>Bacillota</taxon>
        <taxon>Bacilli</taxon>
        <taxon>Bacillales</taxon>
        <taxon>Bacillaceae</taxon>
        <taxon>Aciduricibacillus</taxon>
    </lineage>
</organism>
<dbReference type="InterPro" id="IPR001667">
    <property type="entry name" value="DDH_dom"/>
</dbReference>
<dbReference type="Pfam" id="PF02272">
    <property type="entry name" value="DHHA1"/>
    <property type="match status" value="1"/>
</dbReference>
<accession>A0ABY9KV83</accession>
<comment type="similarity">
    <text evidence="1">Belongs to the RecJ family.</text>
</comment>
<dbReference type="InterPro" id="IPR018779">
    <property type="entry name" value="RecJ_C"/>
</dbReference>
<evidence type="ECO:0000256" key="3">
    <source>
        <dbReference type="ARBA" id="ARBA00022722"/>
    </source>
</evidence>
<dbReference type="Proteomes" id="UP001180087">
    <property type="component" value="Chromosome"/>
</dbReference>
<evidence type="ECO:0000256" key="1">
    <source>
        <dbReference type="ARBA" id="ARBA00005915"/>
    </source>
</evidence>
<proteinExistence type="inferred from homology"/>
<dbReference type="PANTHER" id="PTHR30255:SF2">
    <property type="entry name" value="SINGLE-STRANDED-DNA-SPECIFIC EXONUCLEASE RECJ"/>
    <property type="match status" value="1"/>
</dbReference>
<evidence type="ECO:0000259" key="9">
    <source>
        <dbReference type="Pfam" id="PF10141"/>
    </source>
</evidence>